<evidence type="ECO:0000313" key="3">
    <source>
        <dbReference type="EMBL" id="VDD92331.1"/>
    </source>
</evidence>
<evidence type="ECO:0000256" key="2">
    <source>
        <dbReference type="SAM" id="SignalP"/>
    </source>
</evidence>
<dbReference type="STRING" id="51028.A0A0N4VAR4"/>
<feature type="chain" id="PRO_5043122772" evidence="2">
    <location>
        <begin position="17"/>
        <end position="354"/>
    </location>
</feature>
<dbReference type="Proteomes" id="UP000274131">
    <property type="component" value="Unassembled WGS sequence"/>
</dbReference>
<accession>A0A0N4VAR4</accession>
<dbReference type="EMBL" id="UXUI01008766">
    <property type="protein sequence ID" value="VDD92331.1"/>
    <property type="molecule type" value="Genomic_DNA"/>
</dbReference>
<dbReference type="InterPro" id="IPR028150">
    <property type="entry name" value="Lustrin_cystein"/>
</dbReference>
<proteinExistence type="predicted"/>
<gene>
    <name evidence="3" type="ORF">EVEC_LOCUS7082</name>
</gene>
<dbReference type="OrthoDB" id="5837254at2759"/>
<reference evidence="5" key="1">
    <citation type="submission" date="2017-02" db="UniProtKB">
        <authorList>
            <consortium name="WormBaseParasite"/>
        </authorList>
    </citation>
    <scope>IDENTIFICATION</scope>
</reference>
<feature type="region of interest" description="Disordered" evidence="1">
    <location>
        <begin position="207"/>
        <end position="248"/>
    </location>
</feature>
<dbReference type="AlphaFoldDB" id="A0A0N4VAR4"/>
<dbReference type="Pfam" id="PF14625">
    <property type="entry name" value="Lustrin_cystein"/>
    <property type="match status" value="1"/>
</dbReference>
<keyword evidence="4" id="KW-1185">Reference proteome</keyword>
<dbReference type="SMART" id="SM00289">
    <property type="entry name" value="WR1"/>
    <property type="match status" value="2"/>
</dbReference>
<protein>
    <submittedName>
        <fullName evidence="5">CC domain-containing protein</fullName>
    </submittedName>
</protein>
<dbReference type="InterPro" id="IPR006150">
    <property type="entry name" value="Cys_repeat_1"/>
</dbReference>
<sequence>MYHLISVVVLLSYATAKDISPYCPNAALPATDENGKIIQCLPDDKHSCGEGYVCVFYGHNYQCCPSPSENQLVECPSPLITVLDEFENPLKCSNVTRSCPRPGMQCVRIGSESLCCQGTAYINGDGKLEEEIDREAVIEVECPIHSFTVLNENSEVVKCDGTNCGRKNQFCHIDLGVPICCETQLEALDTEAVQADTSSLTKALLAEEKEFQKSSPETTTEKPATSETEAEESSTATSSITAEASTVTAVEPDDNITAAAIAVVQIVDSENAKLEADNKEQPVKKNDKVKYQPHSYGGYALTKSSTQTGEPSKESNREFARRFLLQQIRKGWPYHEDFYKPLGLNVEKPPREIL</sequence>
<keyword evidence="2" id="KW-0732">Signal</keyword>
<feature type="region of interest" description="Disordered" evidence="1">
    <location>
        <begin position="289"/>
        <end position="317"/>
    </location>
</feature>
<dbReference type="WBParaSite" id="EVEC_0000758001-mRNA-1">
    <property type="protein sequence ID" value="EVEC_0000758001-mRNA-1"/>
    <property type="gene ID" value="EVEC_0000758001"/>
</dbReference>
<feature type="signal peptide" evidence="2">
    <location>
        <begin position="1"/>
        <end position="16"/>
    </location>
</feature>
<reference evidence="3 4" key="2">
    <citation type="submission" date="2018-10" db="EMBL/GenBank/DDBJ databases">
        <authorList>
            <consortium name="Pathogen Informatics"/>
        </authorList>
    </citation>
    <scope>NUCLEOTIDE SEQUENCE [LARGE SCALE GENOMIC DNA]</scope>
</reference>
<evidence type="ECO:0000313" key="4">
    <source>
        <dbReference type="Proteomes" id="UP000274131"/>
    </source>
</evidence>
<feature type="compositionally biased region" description="Low complexity" evidence="1">
    <location>
        <begin position="214"/>
        <end position="248"/>
    </location>
</feature>
<evidence type="ECO:0000256" key="1">
    <source>
        <dbReference type="SAM" id="MobiDB-lite"/>
    </source>
</evidence>
<name>A0A0N4VAR4_ENTVE</name>
<organism evidence="5">
    <name type="scientific">Enterobius vermicularis</name>
    <name type="common">Human pinworm</name>
    <dbReference type="NCBI Taxonomy" id="51028"/>
    <lineage>
        <taxon>Eukaryota</taxon>
        <taxon>Metazoa</taxon>
        <taxon>Ecdysozoa</taxon>
        <taxon>Nematoda</taxon>
        <taxon>Chromadorea</taxon>
        <taxon>Rhabditida</taxon>
        <taxon>Spirurina</taxon>
        <taxon>Oxyuridomorpha</taxon>
        <taxon>Oxyuroidea</taxon>
        <taxon>Oxyuridae</taxon>
        <taxon>Enterobius</taxon>
    </lineage>
</organism>
<evidence type="ECO:0000313" key="5">
    <source>
        <dbReference type="WBParaSite" id="EVEC_0000758001-mRNA-1"/>
    </source>
</evidence>